<name>A0AAE7WMM3_9CAUD</name>
<dbReference type="Gene3D" id="3.30.420.10">
    <property type="entry name" value="Ribonuclease H-like superfamily/Ribonuclease H"/>
    <property type="match status" value="1"/>
</dbReference>
<evidence type="ECO:0000313" key="1">
    <source>
        <dbReference type="EMBL" id="QYW02268.1"/>
    </source>
</evidence>
<dbReference type="InterPro" id="IPR036397">
    <property type="entry name" value="RNaseH_sf"/>
</dbReference>
<dbReference type="Proteomes" id="UP000827261">
    <property type="component" value="Segment"/>
</dbReference>
<dbReference type="SUPFAM" id="SSF53098">
    <property type="entry name" value="Ribonuclease H-like"/>
    <property type="match status" value="1"/>
</dbReference>
<gene>
    <name evidence="1" type="ORF">CPT_Philippe_075</name>
</gene>
<dbReference type="InterPro" id="IPR012337">
    <property type="entry name" value="RNaseH-like_sf"/>
</dbReference>
<organism evidence="1 2">
    <name type="scientific">Stenotrophomonas phage Philippe</name>
    <dbReference type="NCBI Taxonomy" id="2859655"/>
    <lineage>
        <taxon>Viruses</taxon>
        <taxon>Duplodnaviria</taxon>
        <taxon>Heunggongvirae</taxon>
        <taxon>Uroviricota</taxon>
        <taxon>Caudoviricetes</taxon>
        <taxon>Schitoviridae</taxon>
        <taxon>Philippevirus</taxon>
        <taxon>Philippevirus philippe</taxon>
    </lineage>
</organism>
<sequence>MDLARGHLTRDPEILRVQTAPTTSKQLRVNSDDLARAKILADGLYEAVSDCKAIFVEVPVGSQSARAMASYGICVGVLGSLLSRGLPLIEVTPTEVKIAMTGNKNASKEAMIAAARDLYPKAPWPMKSGQVVASSAEHMADAIGAIHAGVNTPAFTQIRRILGY</sequence>
<reference evidence="1" key="1">
    <citation type="submission" date="2021-06" db="EMBL/GenBank/DDBJ databases">
        <title>Complete genome sequence of Stenotrophomonas maltophilia phage Philippe.</title>
        <authorList>
            <person name="Vallavanatt I."/>
            <person name="Bartz M."/>
            <person name="Clark J."/>
            <person name="Burrowes B."/>
            <person name="Liu M."/>
            <person name="Gill J."/>
        </authorList>
    </citation>
    <scope>NUCLEOTIDE SEQUENCE</scope>
</reference>
<dbReference type="EMBL" id="MZ326861">
    <property type="protein sequence ID" value="QYW02268.1"/>
    <property type="molecule type" value="Genomic_DNA"/>
</dbReference>
<protein>
    <submittedName>
        <fullName evidence="1">RuvC-like resolvase</fullName>
    </submittedName>
</protein>
<dbReference type="GO" id="GO:0003676">
    <property type="term" value="F:nucleic acid binding"/>
    <property type="evidence" value="ECO:0007669"/>
    <property type="project" value="InterPro"/>
</dbReference>
<evidence type="ECO:0000313" key="2">
    <source>
        <dbReference type="Proteomes" id="UP000827261"/>
    </source>
</evidence>
<keyword evidence="2" id="KW-1185">Reference proteome</keyword>
<proteinExistence type="predicted"/>
<accession>A0AAE7WMM3</accession>